<dbReference type="Pfam" id="PF02913">
    <property type="entry name" value="FAD-oxidase_C"/>
    <property type="match status" value="1"/>
</dbReference>
<evidence type="ECO:0000256" key="1">
    <source>
        <dbReference type="ARBA" id="ARBA00001974"/>
    </source>
</evidence>
<evidence type="ECO:0000259" key="5">
    <source>
        <dbReference type="PROSITE" id="PS51387"/>
    </source>
</evidence>
<dbReference type="AlphaFoldDB" id="A0A497E584"/>
<comment type="caution">
    <text evidence="6">The sequence shown here is derived from an EMBL/GenBank/DDBJ whole genome shotgun (WGS) entry which is preliminary data.</text>
</comment>
<dbReference type="FunFam" id="1.10.45.10:FF:000001">
    <property type="entry name" value="D-lactate dehydrogenase mitochondrial"/>
    <property type="match status" value="1"/>
</dbReference>
<organism evidence="6 7">
    <name type="scientific">Aerophobetes bacterium</name>
    <dbReference type="NCBI Taxonomy" id="2030807"/>
    <lineage>
        <taxon>Bacteria</taxon>
        <taxon>Candidatus Aerophobota</taxon>
    </lineage>
</organism>
<evidence type="ECO:0000313" key="6">
    <source>
        <dbReference type="EMBL" id="RLE09683.1"/>
    </source>
</evidence>
<protein>
    <submittedName>
        <fullName evidence="6">FAD-binding oxidoreductase</fullName>
    </submittedName>
</protein>
<dbReference type="InterPro" id="IPR016164">
    <property type="entry name" value="FAD-linked_Oxase-like_C"/>
</dbReference>
<keyword evidence="3" id="KW-0274">FAD</keyword>
<dbReference type="PANTHER" id="PTHR42934:SF2">
    <property type="entry name" value="GLYCOLATE OXIDASE SUBUNIT GLCD"/>
    <property type="match status" value="1"/>
</dbReference>
<dbReference type="Gene3D" id="3.30.465.10">
    <property type="match status" value="1"/>
</dbReference>
<dbReference type="InterPro" id="IPR004113">
    <property type="entry name" value="FAD-bd_oxidored_4_C"/>
</dbReference>
<gene>
    <name evidence="6" type="ORF">DRJ00_03595</name>
</gene>
<evidence type="ECO:0000256" key="4">
    <source>
        <dbReference type="ARBA" id="ARBA00023002"/>
    </source>
</evidence>
<feature type="domain" description="FAD-binding PCMH-type" evidence="5">
    <location>
        <begin position="43"/>
        <end position="221"/>
    </location>
</feature>
<keyword evidence="2" id="KW-0285">Flavoprotein</keyword>
<dbReference type="SUPFAM" id="SSF55103">
    <property type="entry name" value="FAD-linked oxidases, C-terminal domain"/>
    <property type="match status" value="1"/>
</dbReference>
<dbReference type="GO" id="GO:0071949">
    <property type="term" value="F:FAD binding"/>
    <property type="evidence" value="ECO:0007669"/>
    <property type="project" value="InterPro"/>
</dbReference>
<dbReference type="SUPFAM" id="SSF56176">
    <property type="entry name" value="FAD-binding/transporter-associated domain-like"/>
    <property type="match status" value="1"/>
</dbReference>
<dbReference type="InterPro" id="IPR036318">
    <property type="entry name" value="FAD-bd_PCMH-like_sf"/>
</dbReference>
<proteinExistence type="predicted"/>
<dbReference type="PROSITE" id="PS51387">
    <property type="entry name" value="FAD_PCMH"/>
    <property type="match status" value="1"/>
</dbReference>
<evidence type="ECO:0000256" key="2">
    <source>
        <dbReference type="ARBA" id="ARBA00022630"/>
    </source>
</evidence>
<dbReference type="Pfam" id="PF01565">
    <property type="entry name" value="FAD_binding_4"/>
    <property type="match status" value="1"/>
</dbReference>
<name>A0A497E584_UNCAE</name>
<evidence type="ECO:0000256" key="3">
    <source>
        <dbReference type="ARBA" id="ARBA00022827"/>
    </source>
</evidence>
<accession>A0A497E584</accession>
<dbReference type="Gene3D" id="1.10.45.10">
    <property type="entry name" value="Vanillyl-alcohol Oxidase, Chain A, domain 4"/>
    <property type="match status" value="1"/>
</dbReference>
<reference evidence="6 7" key="1">
    <citation type="submission" date="2018-06" db="EMBL/GenBank/DDBJ databases">
        <title>Extensive metabolic versatility and redundancy in microbially diverse, dynamic hydrothermal sediments.</title>
        <authorList>
            <person name="Dombrowski N."/>
            <person name="Teske A."/>
            <person name="Baker B.J."/>
        </authorList>
    </citation>
    <scope>NUCLEOTIDE SEQUENCE [LARGE SCALE GENOMIC DNA]</scope>
    <source>
        <strain evidence="6">B47_G16</strain>
    </source>
</reference>
<keyword evidence="4" id="KW-0560">Oxidoreductase</keyword>
<dbReference type="Proteomes" id="UP000279422">
    <property type="component" value="Unassembled WGS sequence"/>
</dbReference>
<dbReference type="InterPro" id="IPR016171">
    <property type="entry name" value="Vanillyl_alc_oxidase_C-sub2"/>
</dbReference>
<sequence length="474" mass="53278">MRYKRISDEVIRKLREIVGEDNLILGRERMLDYSHDEFSLDWLRHLPEAVVKPKNTREISEILKLANKENFPVTPRGGGTGLVGGCVPIFGGIVLSLERMNRILEIDKENMMAVVEPGVTLMDFYQEVETSGLFFPPHPGDESAYIGGLIATNAGGARAVKYGVMRDFVKGLEVVLPDGRILQLRGKLIKNCSGYSILHLMIGSEGTLGIISKAVILLMPPPQNLRTLLIPYESLHNAIKTVPQIISSGIRPIAVEFIQNDVIPFSEKLLGKEWPCKKGEASLMIIIDGPTEDEVDRISELIADLCSANDAIDVLVADDKGKQADLLAIRSNFYEGLKPNLIEILDLTVPPSQIVNHIDRVCQISEEYGVWLPVYGHAADGNIHTHIMKLKKEKDRFRRLEEKEWRRKYPVIRKLLHEDCIERGGVISGEHGIGVVKKEYMSMIFDDAYLELLKRIKRTFDPNNILNPGKVFDL</sequence>
<dbReference type="InterPro" id="IPR016169">
    <property type="entry name" value="FAD-bd_PCMH_sub2"/>
</dbReference>
<comment type="cofactor">
    <cofactor evidence="1">
        <name>FAD</name>
        <dbReference type="ChEBI" id="CHEBI:57692"/>
    </cofactor>
</comment>
<dbReference type="Gene3D" id="3.30.70.2740">
    <property type="match status" value="1"/>
</dbReference>
<dbReference type="InterPro" id="IPR006094">
    <property type="entry name" value="Oxid_FAD_bind_N"/>
</dbReference>
<dbReference type="InterPro" id="IPR051914">
    <property type="entry name" value="FAD-linked_OxidoTrans_Type4"/>
</dbReference>
<dbReference type="PANTHER" id="PTHR42934">
    <property type="entry name" value="GLYCOLATE OXIDASE SUBUNIT GLCD"/>
    <property type="match status" value="1"/>
</dbReference>
<dbReference type="GO" id="GO:0016491">
    <property type="term" value="F:oxidoreductase activity"/>
    <property type="evidence" value="ECO:0007669"/>
    <property type="project" value="UniProtKB-KW"/>
</dbReference>
<dbReference type="InterPro" id="IPR016166">
    <property type="entry name" value="FAD-bd_PCMH"/>
</dbReference>
<dbReference type="EMBL" id="QMPZ01000034">
    <property type="protein sequence ID" value="RLE09683.1"/>
    <property type="molecule type" value="Genomic_DNA"/>
</dbReference>
<evidence type="ECO:0000313" key="7">
    <source>
        <dbReference type="Proteomes" id="UP000279422"/>
    </source>
</evidence>